<keyword evidence="1" id="KW-0812">Transmembrane</keyword>
<keyword evidence="1" id="KW-1133">Transmembrane helix</keyword>
<accession>A0A1C5K350</accession>
<protein>
    <submittedName>
        <fullName evidence="2">Uncharacterized protein</fullName>
    </submittedName>
</protein>
<evidence type="ECO:0000256" key="1">
    <source>
        <dbReference type="SAM" id="Phobius"/>
    </source>
</evidence>
<dbReference type="Proteomes" id="UP000198221">
    <property type="component" value="Chromosome I"/>
</dbReference>
<feature type="transmembrane region" description="Helical" evidence="1">
    <location>
        <begin position="80"/>
        <end position="101"/>
    </location>
</feature>
<feature type="transmembrane region" description="Helical" evidence="1">
    <location>
        <begin position="35"/>
        <end position="60"/>
    </location>
</feature>
<keyword evidence="1" id="KW-0472">Membrane</keyword>
<gene>
    <name evidence="2" type="ORF">GA0070613_6199</name>
</gene>
<dbReference type="EMBL" id="LT607754">
    <property type="protein sequence ID" value="SCG77254.1"/>
    <property type="molecule type" value="Genomic_DNA"/>
</dbReference>
<proteinExistence type="predicted"/>
<organism evidence="2 3">
    <name type="scientific">Micromonospora inositola</name>
    <dbReference type="NCBI Taxonomy" id="47865"/>
    <lineage>
        <taxon>Bacteria</taxon>
        <taxon>Bacillati</taxon>
        <taxon>Actinomycetota</taxon>
        <taxon>Actinomycetes</taxon>
        <taxon>Micromonosporales</taxon>
        <taxon>Micromonosporaceae</taxon>
        <taxon>Micromonospora</taxon>
    </lineage>
</organism>
<keyword evidence="3" id="KW-1185">Reference proteome</keyword>
<sequence length="139" mass="15047">MLRAASCWEWVPACRPVVLPPRPWMPNLRSMRSRAAVVTATSMTVLLTLPALLGCLYSLVAFAPSEPCPDDSMDRFQWAILARILLSALMALTAVLSIAVAWRGVSSPRGRPWPCLAVSVLGLVFSAALVVPIERVSSC</sequence>
<name>A0A1C5K350_9ACTN</name>
<evidence type="ECO:0000313" key="2">
    <source>
        <dbReference type="EMBL" id="SCG77254.1"/>
    </source>
</evidence>
<feature type="transmembrane region" description="Helical" evidence="1">
    <location>
        <begin position="113"/>
        <end position="133"/>
    </location>
</feature>
<evidence type="ECO:0000313" key="3">
    <source>
        <dbReference type="Proteomes" id="UP000198221"/>
    </source>
</evidence>
<dbReference type="AlphaFoldDB" id="A0A1C5K350"/>
<reference evidence="3" key="1">
    <citation type="submission" date="2016-06" db="EMBL/GenBank/DDBJ databases">
        <authorList>
            <person name="Varghese N."/>
            <person name="Submissions Spin"/>
        </authorList>
    </citation>
    <scope>NUCLEOTIDE SEQUENCE [LARGE SCALE GENOMIC DNA]</scope>
    <source>
        <strain evidence="3">DSM 43819</strain>
    </source>
</reference>